<dbReference type="RefSeq" id="WP_242150962.1">
    <property type="nucleotide sequence ID" value="NZ_CP093379.1"/>
</dbReference>
<dbReference type="SMART" id="SM01130">
    <property type="entry name" value="DHDPS"/>
    <property type="match status" value="1"/>
</dbReference>
<gene>
    <name evidence="3" type="ORF">MMG00_02590</name>
</gene>
<proteinExistence type="inferred from homology"/>
<protein>
    <submittedName>
        <fullName evidence="3">Dihydrodipicolinate synthase family protein</fullName>
    </submittedName>
</protein>
<keyword evidence="1 2" id="KW-0456">Lyase</keyword>
<accession>A0ABY3X1K5</accession>
<dbReference type="PANTHER" id="PTHR42849:SF1">
    <property type="entry name" value="N-ACETYLNEURAMINATE LYASE"/>
    <property type="match status" value="1"/>
</dbReference>
<dbReference type="InterPro" id="IPR002220">
    <property type="entry name" value="DapA-like"/>
</dbReference>
<dbReference type="EMBL" id="CP093379">
    <property type="protein sequence ID" value="UNM96763.1"/>
    <property type="molecule type" value="Genomic_DNA"/>
</dbReference>
<evidence type="ECO:0000256" key="1">
    <source>
        <dbReference type="ARBA" id="ARBA00023239"/>
    </source>
</evidence>
<dbReference type="PIRSF" id="PIRSF001365">
    <property type="entry name" value="DHDPS"/>
    <property type="match status" value="1"/>
</dbReference>
<dbReference type="PANTHER" id="PTHR42849">
    <property type="entry name" value="N-ACETYLNEURAMINATE LYASE"/>
    <property type="match status" value="1"/>
</dbReference>
<evidence type="ECO:0000256" key="2">
    <source>
        <dbReference type="PIRNR" id="PIRNR001365"/>
    </source>
</evidence>
<dbReference type="SUPFAM" id="SSF51569">
    <property type="entry name" value="Aldolase"/>
    <property type="match status" value="1"/>
</dbReference>
<evidence type="ECO:0000313" key="4">
    <source>
        <dbReference type="Proteomes" id="UP000829542"/>
    </source>
</evidence>
<organism evidence="3 4">
    <name type="scientific">Ignatzschineria rhizosphaerae</name>
    <dbReference type="NCBI Taxonomy" id="2923279"/>
    <lineage>
        <taxon>Bacteria</taxon>
        <taxon>Pseudomonadati</taxon>
        <taxon>Pseudomonadota</taxon>
        <taxon>Gammaproteobacteria</taxon>
        <taxon>Cardiobacteriales</taxon>
        <taxon>Ignatzschineriaceae</taxon>
        <taxon>Ignatzschineria</taxon>
    </lineage>
</organism>
<dbReference type="Proteomes" id="UP000829542">
    <property type="component" value="Chromosome"/>
</dbReference>
<evidence type="ECO:0000313" key="3">
    <source>
        <dbReference type="EMBL" id="UNM96763.1"/>
    </source>
</evidence>
<dbReference type="PRINTS" id="PR00146">
    <property type="entry name" value="DHPICSNTHASE"/>
</dbReference>
<sequence>MKFNGIYTPAVTPYTNEGKIDEIVFRQVIEYLLDANVHGIIIGGSTGEYFTQSLEERYLLGRLAKEVIGNKIPLLMGTGGTRTDEAIAQAKMAKEIKADGILVGTPPYALPTQAENASHALAIDKAADLPIMLYNYPGRMGVKMEKEFFDIVLKNSKNFQSIKESAGDTADLHQLAIKYPELQLSCGWDDQALEFFAWGATSWVCAGSNFLPKEHIALYEACVIEKDFDKGRKIMTAMMPLMDFLENAGKFVQTIKYGISLEGLAVGSTRAPLHDLSEAQQLDFKSIVDEVKKGVAAAL</sequence>
<dbReference type="InterPro" id="IPR013785">
    <property type="entry name" value="Aldolase_TIM"/>
</dbReference>
<comment type="similarity">
    <text evidence="2">Belongs to the DapA family.</text>
</comment>
<reference evidence="3 4" key="1">
    <citation type="submission" date="2022-03" db="EMBL/GenBank/DDBJ databases">
        <title>Ignatzschineria rhizosphaerae HR5S32.</title>
        <authorList>
            <person name="Sun J.Q."/>
            <person name="Feng J.Y."/>
        </authorList>
    </citation>
    <scope>NUCLEOTIDE SEQUENCE [LARGE SCALE GENOMIC DNA]</scope>
    <source>
        <strain evidence="3 4">HR5S32</strain>
    </source>
</reference>
<keyword evidence="4" id="KW-1185">Reference proteome</keyword>
<dbReference type="Pfam" id="PF00701">
    <property type="entry name" value="DHDPS"/>
    <property type="match status" value="1"/>
</dbReference>
<dbReference type="CDD" id="cd00408">
    <property type="entry name" value="DHDPS-like"/>
    <property type="match status" value="1"/>
</dbReference>
<dbReference type="Gene3D" id="3.20.20.70">
    <property type="entry name" value="Aldolase class I"/>
    <property type="match status" value="1"/>
</dbReference>
<name>A0ABY3X1K5_9GAMM</name>